<dbReference type="Proteomes" id="UP000014585">
    <property type="component" value="Unassembled WGS sequence"/>
</dbReference>
<evidence type="ECO:0000313" key="2">
    <source>
        <dbReference type="Proteomes" id="UP000014585"/>
    </source>
</evidence>
<comment type="caution">
    <text evidence="1">The sequence shown here is derived from an EMBL/GenBank/DDBJ whole genome shotgun (WGS) entry which is preliminary data.</text>
</comment>
<dbReference type="Pfam" id="PF10748">
    <property type="entry name" value="HofP"/>
    <property type="match status" value="1"/>
</dbReference>
<name>S3IZT4_9ENTR</name>
<reference evidence="1 2" key="1">
    <citation type="submission" date="2013-04" db="EMBL/GenBank/DDBJ databases">
        <authorList>
            <person name="Weinstock G."/>
            <person name="Sodergren E."/>
            <person name="Lobos E.A."/>
            <person name="Fulton L."/>
            <person name="Fulton R."/>
            <person name="Courtney L."/>
            <person name="Fronick C."/>
            <person name="O'Laughlin M."/>
            <person name="Godfrey J."/>
            <person name="Wilson R.M."/>
            <person name="Miner T."/>
            <person name="Farmer C."/>
            <person name="Delehaunty K."/>
            <person name="Cordes M."/>
            <person name="Minx P."/>
            <person name="Tomlinson C."/>
            <person name="Chen J."/>
            <person name="Wollam A."/>
            <person name="Pepin K.H."/>
            <person name="Palsikar V.B."/>
            <person name="Zhang X."/>
            <person name="Suruliraj S."/>
            <person name="Perna N.T."/>
            <person name="Plunkett G."/>
            <person name="Warren W."/>
            <person name="Mitreva M."/>
            <person name="Mardis E.R."/>
            <person name="Wilson R.K."/>
        </authorList>
    </citation>
    <scope>NUCLEOTIDE SEQUENCE [LARGE SCALE GENOMIC DNA]</scope>
    <source>
        <strain evidence="1 2">DSM 4568</strain>
    </source>
</reference>
<protein>
    <submittedName>
        <fullName evidence="1">Uncharacterized protein</fullName>
    </submittedName>
</protein>
<gene>
    <name evidence="1" type="ORF">HMPREF0201_04345</name>
</gene>
<dbReference type="HOGENOM" id="CLU_2380951_0_0_6"/>
<dbReference type="EMBL" id="ATDT01000036">
    <property type="protein sequence ID" value="EPF13152.1"/>
    <property type="molecule type" value="Genomic_DNA"/>
</dbReference>
<organism evidence="1 2">
    <name type="scientific">Cedecea davisae DSM 4568</name>
    <dbReference type="NCBI Taxonomy" id="566551"/>
    <lineage>
        <taxon>Bacteria</taxon>
        <taxon>Pseudomonadati</taxon>
        <taxon>Pseudomonadota</taxon>
        <taxon>Gammaproteobacteria</taxon>
        <taxon>Enterobacterales</taxon>
        <taxon>Enterobacteriaceae</taxon>
        <taxon>Cedecea</taxon>
    </lineage>
</organism>
<dbReference type="InterPro" id="IPR019684">
    <property type="entry name" value="HofP"/>
</dbReference>
<sequence>MKRLDRWQLRGVFYQPGNSMALLGLPAQQWRRVRTGQELEPGVRVLAIAGQRVTASLSGPCEASYYHWSLPGGINDKDRRSIRAGAIAAGGLGN</sequence>
<accession>S3IZT4</accession>
<dbReference type="PATRIC" id="fig|566551.4.peg.3973"/>
<dbReference type="AlphaFoldDB" id="S3IZT4"/>
<evidence type="ECO:0000313" key="1">
    <source>
        <dbReference type="EMBL" id="EPF13152.1"/>
    </source>
</evidence>
<dbReference type="STRING" id="566551.HMPREF0201_04345"/>
<proteinExistence type="predicted"/>